<dbReference type="EMBL" id="SHDO01000020">
    <property type="protein sequence ID" value="MBX6981811.1"/>
    <property type="molecule type" value="Genomic_DNA"/>
</dbReference>
<dbReference type="OrthoDB" id="6455006at2"/>
<evidence type="ECO:0000313" key="3">
    <source>
        <dbReference type="EMBL" id="MBX6981811.1"/>
    </source>
</evidence>
<keyword evidence="1" id="KW-0732">Signal</keyword>
<dbReference type="KEGG" id="prg:RB151_031380"/>
<organism evidence="3 4">
    <name type="scientific">Providencia rettgeri</name>
    <dbReference type="NCBI Taxonomy" id="587"/>
    <lineage>
        <taxon>Bacteria</taxon>
        <taxon>Pseudomonadati</taxon>
        <taxon>Pseudomonadota</taxon>
        <taxon>Gammaproteobacteria</taxon>
        <taxon>Enterobacterales</taxon>
        <taxon>Morganellaceae</taxon>
        <taxon>Providencia</taxon>
    </lineage>
</organism>
<dbReference type="Gene3D" id="2.40.128.540">
    <property type="entry name" value="Domain of unknown function DUF4822"/>
    <property type="match status" value="1"/>
</dbReference>
<dbReference type="RefSeq" id="WP_071548305.1">
    <property type="nucleotide sequence ID" value="NZ_ABEXNG020000080.1"/>
</dbReference>
<dbReference type="InterPro" id="IPR032247">
    <property type="entry name" value="DUF4822"/>
</dbReference>
<dbReference type="Proteomes" id="UP000824410">
    <property type="component" value="Unassembled WGS sequence"/>
</dbReference>
<feature type="chain" id="PRO_5009610584" evidence="1">
    <location>
        <begin position="23"/>
        <end position="159"/>
    </location>
</feature>
<dbReference type="Pfam" id="PF16103">
    <property type="entry name" value="DUF4822"/>
    <property type="match status" value="1"/>
</dbReference>
<feature type="signal peptide" evidence="1">
    <location>
        <begin position="1"/>
        <end position="22"/>
    </location>
</feature>
<gene>
    <name evidence="3" type="ORF">EX242_16340</name>
</gene>
<protein>
    <submittedName>
        <fullName evidence="3">DUF4822 domain-containing protein</fullName>
    </submittedName>
</protein>
<evidence type="ECO:0000313" key="4">
    <source>
        <dbReference type="Proteomes" id="UP000824410"/>
    </source>
</evidence>
<accession>A0A1J0EAF7</accession>
<proteinExistence type="predicted"/>
<evidence type="ECO:0000256" key="1">
    <source>
        <dbReference type="SAM" id="SignalP"/>
    </source>
</evidence>
<sequence>MKRLLVPTLFAVVSTMSFGIQAATAPAATQSQNAEHKLNAYEEIMVGKVWTTTEALDQNKKEVSADDKQVSNFFGLAEYYPDGTFNMTTFDGKPKMKGDWSFDENGKTRSLTAKNDQGEVLFTRVVENVTVTPEEYTYRIYPEQDNKDKYFDIVHKVKK</sequence>
<feature type="domain" description="DUF4822" evidence="2">
    <location>
        <begin position="43"/>
        <end position="157"/>
    </location>
</feature>
<dbReference type="AlphaFoldDB" id="A0A1J0EAF7"/>
<comment type="caution">
    <text evidence="3">The sequence shown here is derived from an EMBL/GenBank/DDBJ whole genome shotgun (WGS) entry which is preliminary data.</text>
</comment>
<name>A0A1J0EAF7_PRORE</name>
<reference evidence="3" key="1">
    <citation type="submission" date="2019-02" db="EMBL/GenBank/DDBJ databases">
        <title>Genomic characterization of isolates from hospital effluents in KZN, South Africa.</title>
        <authorList>
            <person name="Ntshobeni N."/>
            <person name="Allam M."/>
            <person name="Ismail A."/>
            <person name="Amoako D."/>
            <person name="Essack S."/>
            <person name="Chenia H."/>
        </authorList>
    </citation>
    <scope>NUCLEOTIDE SEQUENCE</scope>
    <source>
        <strain evidence="3">AFE97_S1</strain>
    </source>
</reference>
<evidence type="ECO:0000259" key="2">
    <source>
        <dbReference type="Pfam" id="PF16103"/>
    </source>
</evidence>